<dbReference type="HOGENOM" id="CLU_444750_0_0_9"/>
<evidence type="ECO:0000313" key="11">
    <source>
        <dbReference type="Proteomes" id="UP000029669"/>
    </source>
</evidence>
<dbReference type="EMBL" id="CP009170">
    <property type="protein sequence ID" value="AIS51861.1"/>
    <property type="molecule type" value="Genomic_DNA"/>
</dbReference>
<feature type="domain" description="TerB-C" evidence="9">
    <location>
        <begin position="510"/>
        <end position="600"/>
    </location>
</feature>
<evidence type="ECO:0000256" key="1">
    <source>
        <dbReference type="ARBA" id="ARBA00004141"/>
    </source>
</evidence>
<keyword evidence="3 6" id="KW-1133">Transmembrane helix</keyword>
<evidence type="ECO:0000256" key="6">
    <source>
        <dbReference type="SAM" id="Phobius"/>
    </source>
</evidence>
<name>A0A097APW7_THEKI</name>
<reference evidence="11" key="1">
    <citation type="journal article" date="2015" name="Genome Announc.">
        <title>Whole-Genome Sequences of 80 Environmental and Clinical Isolates of Burkholderia pseudomallei.</title>
        <authorList>
            <person name="Johnson S.L."/>
            <person name="Baker A.L."/>
            <person name="Chain P.S."/>
            <person name="Currie B.J."/>
            <person name="Daligault H.E."/>
            <person name="Davenport K.W."/>
            <person name="Davis C.B."/>
            <person name="Inglis T.J."/>
            <person name="Kaestli M."/>
            <person name="Koren S."/>
            <person name="Mayo M."/>
            <person name="Merritt A.J."/>
            <person name="Price E.P."/>
            <person name="Sarovich D.S."/>
            <person name="Warner J."/>
            <person name="Rosovitz M.J."/>
        </authorList>
    </citation>
    <scope>NUCLEOTIDE SEQUENCE [LARGE SCALE GENOMIC DNA]</scope>
    <source>
        <strain evidence="11">DSM 2030</strain>
    </source>
</reference>
<feature type="domain" description="TerB N-terminal" evidence="8">
    <location>
        <begin position="157"/>
        <end position="289"/>
    </location>
</feature>
<evidence type="ECO:0000256" key="4">
    <source>
        <dbReference type="ARBA" id="ARBA00023136"/>
    </source>
</evidence>
<dbReference type="InterPro" id="IPR028932">
    <property type="entry name" value="TerB-C"/>
</dbReference>
<proteinExistence type="predicted"/>
<feature type="transmembrane region" description="Helical" evidence="6">
    <location>
        <begin position="9"/>
        <end position="27"/>
    </location>
</feature>
<evidence type="ECO:0000256" key="3">
    <source>
        <dbReference type="ARBA" id="ARBA00022989"/>
    </source>
</evidence>
<dbReference type="GO" id="GO:0016020">
    <property type="term" value="C:membrane"/>
    <property type="evidence" value="ECO:0007669"/>
    <property type="project" value="UniProtKB-SubCell"/>
</dbReference>
<dbReference type="OrthoDB" id="2663344at2"/>
<feature type="transmembrane region" description="Helical" evidence="6">
    <location>
        <begin position="33"/>
        <end position="57"/>
    </location>
</feature>
<gene>
    <name evidence="10" type="ORF">TKV_c06770</name>
</gene>
<dbReference type="InterPro" id="IPR007829">
    <property type="entry name" value="TM2"/>
</dbReference>
<evidence type="ECO:0000256" key="2">
    <source>
        <dbReference type="ARBA" id="ARBA00022692"/>
    </source>
</evidence>
<evidence type="ECO:0000313" key="10">
    <source>
        <dbReference type="EMBL" id="AIS51861.1"/>
    </source>
</evidence>
<dbReference type="Pfam" id="PF13208">
    <property type="entry name" value="TerB_N"/>
    <property type="match status" value="1"/>
</dbReference>
<dbReference type="eggNOG" id="COG2314">
    <property type="taxonomic scope" value="Bacteria"/>
</dbReference>
<dbReference type="AlphaFoldDB" id="A0A097APW7"/>
<dbReference type="Proteomes" id="UP000029669">
    <property type="component" value="Chromosome"/>
</dbReference>
<protein>
    <submittedName>
        <fullName evidence="10">Membrane protein</fullName>
    </submittedName>
</protein>
<dbReference type="KEGG" id="tki:TKV_c06770"/>
<comment type="subcellular location">
    <subcellularLocation>
        <location evidence="1">Membrane</location>
        <topology evidence="1">Multi-pass membrane protein</topology>
    </subcellularLocation>
</comment>
<keyword evidence="4 6" id="KW-0472">Membrane</keyword>
<dbReference type="Pfam" id="PF15615">
    <property type="entry name" value="TerB_C"/>
    <property type="match status" value="1"/>
</dbReference>
<keyword evidence="11" id="KW-1185">Reference proteome</keyword>
<feature type="domain" description="TM2" evidence="7">
    <location>
        <begin position="4"/>
        <end position="41"/>
    </location>
</feature>
<evidence type="ECO:0000259" key="9">
    <source>
        <dbReference type="Pfam" id="PF15615"/>
    </source>
</evidence>
<dbReference type="InterPro" id="IPR025266">
    <property type="entry name" value="TerB_N"/>
</dbReference>
<accession>A0A097APW7</accession>
<dbReference type="STRING" id="2325.TKV_c06770"/>
<dbReference type="RefSeq" id="WP_049684736.1">
    <property type="nucleotide sequence ID" value="NZ_CP009170.1"/>
</dbReference>
<dbReference type="Pfam" id="PF05154">
    <property type="entry name" value="TM2"/>
    <property type="match status" value="1"/>
</dbReference>
<evidence type="ECO:0000259" key="8">
    <source>
        <dbReference type="Pfam" id="PF13208"/>
    </source>
</evidence>
<sequence>MKKGKSPTVGYLLAFFLGGFGAHLFYYQKYLKAVIYLLIVIFSAGKLLPLTMVLGWVDMFFIKKWQKEYSEREEKVSKRPPETSTQLPFTKEITQVKKLEPSAEKVLPQKGEEKFYKEEDIILPEYAHLETPFYIRKEIDELKNSVKAKKSSSPAIEITFSTRDTEFMKDSIKYADMKLKKADFVPLKVYWTTFRDLDERQKRWYFYWRYQALNGNYLDTDLSYVILFVYELLNYTFNQNAAFNVSMMVRLREAYKDRLPDLNRYIVPWIRDMLVELNEIELAYKWGLGAEPYSGLNFYQIFKEYQDDISKIPMEEWRKVLYGYSETTFFKANAKKVYAVFEQALKLFQRINIEEGLDLEKAWFKPEEKIETYHFFSSAVIGRNVPSRIIKYLQYVPTDYFYNEVTALFRLSENVARLLAGITRQLQVNEELLPPGFKEALLEEIKRLDLTEDVGLKSRFSPDKKIKNRFYQVASKEKEESKHTIPQRPTQTTGIDGEEIEPELDLPEIDIPENRSRIRLSDEEVDVEGFISSLTEEEFKFISTFSNGKKSINEAEEQLKDQGVPVTIFVEQINAKAEEYLEDVFIELIGEEYVINEELITVWEEVERRNRHEN</sequence>
<keyword evidence="2 6" id="KW-0812">Transmembrane</keyword>
<feature type="region of interest" description="Disordered" evidence="5">
    <location>
        <begin position="478"/>
        <end position="500"/>
    </location>
</feature>
<organism evidence="10 11">
    <name type="scientific">Thermoanaerobacter kivui</name>
    <name type="common">Acetogenium kivui</name>
    <dbReference type="NCBI Taxonomy" id="2325"/>
    <lineage>
        <taxon>Bacteria</taxon>
        <taxon>Bacillati</taxon>
        <taxon>Bacillota</taxon>
        <taxon>Clostridia</taxon>
        <taxon>Thermoanaerobacterales</taxon>
        <taxon>Thermoanaerobacteraceae</taxon>
        <taxon>Thermoanaerobacter</taxon>
    </lineage>
</organism>
<evidence type="ECO:0000259" key="7">
    <source>
        <dbReference type="Pfam" id="PF05154"/>
    </source>
</evidence>
<evidence type="ECO:0000256" key="5">
    <source>
        <dbReference type="SAM" id="MobiDB-lite"/>
    </source>
</evidence>